<dbReference type="InterPro" id="IPR031680">
    <property type="entry name" value="Hepar_II_III_N"/>
</dbReference>
<dbReference type="InterPro" id="IPR012480">
    <property type="entry name" value="Hepar_II_III_C"/>
</dbReference>
<keyword evidence="4 7" id="KW-0456">Lyase</keyword>
<evidence type="ECO:0000256" key="3">
    <source>
        <dbReference type="ARBA" id="ARBA00022764"/>
    </source>
</evidence>
<reference evidence="7 8" key="1">
    <citation type="submission" date="2020-07" db="EMBL/GenBank/DDBJ databases">
        <title>Thermogemmata thermophila gen. nov., sp. nov., a novel moderate thermophilic planctomycete from a Kamchatka hot spring.</title>
        <authorList>
            <person name="Elcheninov A.G."/>
            <person name="Podosokorskaya O.A."/>
            <person name="Kovaleva O.L."/>
            <person name="Novikov A."/>
            <person name="Bonch-Osmolovskaya E.A."/>
            <person name="Toshchakov S.V."/>
            <person name="Kublanov I.V."/>
        </authorList>
    </citation>
    <scope>NUCLEOTIDE SEQUENCE [LARGE SCALE GENOMIC DNA]</scope>
    <source>
        <strain evidence="7 8">2918</strain>
    </source>
</reference>
<keyword evidence="8" id="KW-1185">Reference proteome</keyword>
<dbReference type="InterPro" id="IPR008929">
    <property type="entry name" value="Chondroitin_lyas"/>
</dbReference>
<dbReference type="GO" id="GO:0042597">
    <property type="term" value="C:periplasmic space"/>
    <property type="evidence" value="ECO:0007669"/>
    <property type="project" value="UniProtKB-SubCell"/>
</dbReference>
<feature type="domain" description="Heparinase II/III-like C-terminal" evidence="5">
    <location>
        <begin position="410"/>
        <end position="599"/>
    </location>
</feature>
<dbReference type="AlphaFoldDB" id="A0A7V8VBD2"/>
<evidence type="ECO:0000256" key="2">
    <source>
        <dbReference type="ARBA" id="ARBA00022729"/>
    </source>
</evidence>
<organism evidence="7 8">
    <name type="scientific">Thermogemmata fonticola</name>
    <dbReference type="NCBI Taxonomy" id="2755323"/>
    <lineage>
        <taxon>Bacteria</taxon>
        <taxon>Pseudomonadati</taxon>
        <taxon>Planctomycetota</taxon>
        <taxon>Planctomycetia</taxon>
        <taxon>Gemmatales</taxon>
        <taxon>Gemmataceae</taxon>
        <taxon>Thermogemmata</taxon>
    </lineage>
</organism>
<name>A0A7V8VBD2_9BACT</name>
<dbReference type="PANTHER" id="PTHR39210">
    <property type="entry name" value="HEPARIN-SULFATE LYASE"/>
    <property type="match status" value="1"/>
</dbReference>
<feature type="domain" description="Heparin-sulfate lyase N-terminal" evidence="6">
    <location>
        <begin position="60"/>
        <end position="387"/>
    </location>
</feature>
<evidence type="ECO:0000259" key="6">
    <source>
        <dbReference type="Pfam" id="PF16889"/>
    </source>
</evidence>
<sequence>MTTAMRRSNNRSALHKGLGGVGLVLLCALLGASGEGDIAKPPKLVPPQRHIRSVEELLRQALDLKHSALDSVRQKVAAGEIQQAALALLDYFRKRSARQDPQVRHWRESTDAAFVDYWKQDAAEFLQRYGKDGRINWRNNNNPPKEQYESFEIRNRLINLAGWTAAANRSDSSELRRKVVETFMDWYRDCPPPELPVSGWWDGHKTGFAWQEIEVALRGRMLLSIFFASLDWKEATPEFHLALLISIHQSLDFLISQYARFGYKPHNHQNIHGMTLLAGGVLLPEMKGSSQWKELGLYILRRHAQTDFHKDGVQIENSPHYHAKVFFVFLDAYEVLRANGATALEMRWLEEHLQRSADFLLYMCDGSGRHVPINDGWHTSDVALLRRAAAVLRRPDLLAITGESPRETWPPASRAFPHAGIASMRDGWHKDALLVILDASGRHSGHWHCGKPNLVIHAGGQPLACDPQMANYDDPSQWKYFKRADAHNTVLVDGLGDSEPSGPWSYQRLSHPRLMAFRSGSFADLAWAATDGFKKLQPPVSCERFVVFIKPHTVWVHDVLRCEQKRRYDWLLHLTPQKPQVLAESQALQTRLPGAVQFDCRPAQMSSALSGPVLRSGLHHDRSYAPQSGFWFPLQYGDLPAPVTEAPYAVWSQEASGTVTFDMVLSLIGEEGKPKPVQPLKMELPAGVTAYRVVCSEGAVTVVFDDRQGGKPEEVQMGNVALRGRVHVSNGQQWLSIP</sequence>
<comment type="subcellular location">
    <subcellularLocation>
        <location evidence="1">Periplasm</location>
    </subcellularLocation>
</comment>
<evidence type="ECO:0000259" key="5">
    <source>
        <dbReference type="Pfam" id="PF07940"/>
    </source>
</evidence>
<keyword evidence="2" id="KW-0732">Signal</keyword>
<evidence type="ECO:0000256" key="1">
    <source>
        <dbReference type="ARBA" id="ARBA00004418"/>
    </source>
</evidence>
<protein>
    <submittedName>
        <fullName evidence="7">Alginate lyase family protein</fullName>
    </submittedName>
</protein>
<dbReference type="SUPFAM" id="SSF48230">
    <property type="entry name" value="Chondroitin AC/alginate lyase"/>
    <property type="match status" value="1"/>
</dbReference>
<dbReference type="Proteomes" id="UP000542342">
    <property type="component" value="Unassembled WGS sequence"/>
</dbReference>
<accession>A0A7V8VBD2</accession>
<dbReference type="PANTHER" id="PTHR39210:SF1">
    <property type="entry name" value="HEPARIN-SULFATE LYASE"/>
    <property type="match status" value="1"/>
</dbReference>
<dbReference type="Gene3D" id="1.50.10.100">
    <property type="entry name" value="Chondroitin AC/alginate lyase"/>
    <property type="match status" value="1"/>
</dbReference>
<evidence type="ECO:0000313" key="8">
    <source>
        <dbReference type="Proteomes" id="UP000542342"/>
    </source>
</evidence>
<dbReference type="Pfam" id="PF16889">
    <property type="entry name" value="Hepar_II_III_N"/>
    <property type="match status" value="1"/>
</dbReference>
<comment type="caution">
    <text evidence="7">The sequence shown here is derived from an EMBL/GenBank/DDBJ whole genome shotgun (WGS) entry which is preliminary data.</text>
</comment>
<keyword evidence="3" id="KW-0574">Periplasm</keyword>
<dbReference type="Pfam" id="PF07940">
    <property type="entry name" value="Hepar_II_III_C"/>
    <property type="match status" value="1"/>
</dbReference>
<evidence type="ECO:0000313" key="7">
    <source>
        <dbReference type="EMBL" id="MBA2224925.1"/>
    </source>
</evidence>
<dbReference type="RefSeq" id="WP_194536334.1">
    <property type="nucleotide sequence ID" value="NZ_JACEFB010000001.1"/>
</dbReference>
<proteinExistence type="predicted"/>
<dbReference type="EMBL" id="JACEFB010000001">
    <property type="protein sequence ID" value="MBA2224925.1"/>
    <property type="molecule type" value="Genomic_DNA"/>
</dbReference>
<dbReference type="GO" id="GO:0016829">
    <property type="term" value="F:lyase activity"/>
    <property type="evidence" value="ECO:0007669"/>
    <property type="project" value="UniProtKB-KW"/>
</dbReference>
<gene>
    <name evidence="7" type="ORF">H0921_01980</name>
</gene>
<evidence type="ECO:0000256" key="4">
    <source>
        <dbReference type="ARBA" id="ARBA00023239"/>
    </source>
</evidence>
<dbReference type="Gene3D" id="2.70.98.70">
    <property type="match status" value="1"/>
</dbReference>